<dbReference type="GO" id="GO:0016987">
    <property type="term" value="F:sigma factor activity"/>
    <property type="evidence" value="ECO:0007669"/>
    <property type="project" value="UniProtKB-KW"/>
</dbReference>
<dbReference type="SUPFAM" id="SSF88659">
    <property type="entry name" value="Sigma3 and sigma4 domains of RNA polymerase sigma factors"/>
    <property type="match status" value="1"/>
</dbReference>
<dbReference type="InterPro" id="IPR039425">
    <property type="entry name" value="RNA_pol_sigma-70-like"/>
</dbReference>
<keyword evidence="4" id="KW-0238">DNA-binding</keyword>
<dbReference type="PANTHER" id="PTHR43133:SF8">
    <property type="entry name" value="RNA POLYMERASE SIGMA FACTOR HI_1459-RELATED"/>
    <property type="match status" value="1"/>
</dbReference>
<dbReference type="NCBIfam" id="TIGR02937">
    <property type="entry name" value="sigma70-ECF"/>
    <property type="match status" value="1"/>
</dbReference>
<dbReference type="PANTHER" id="PTHR43133">
    <property type="entry name" value="RNA POLYMERASE ECF-TYPE SIGMA FACTO"/>
    <property type="match status" value="1"/>
</dbReference>
<evidence type="ECO:0000313" key="8">
    <source>
        <dbReference type="EMBL" id="BDS15122.1"/>
    </source>
</evidence>
<evidence type="ECO:0000256" key="2">
    <source>
        <dbReference type="ARBA" id="ARBA00023015"/>
    </source>
</evidence>
<dbReference type="InterPro" id="IPR013325">
    <property type="entry name" value="RNA_pol_sigma_r2"/>
</dbReference>
<accession>A0A915YKX6</accession>
<keyword evidence="2" id="KW-0805">Transcription regulation</keyword>
<evidence type="ECO:0000259" key="6">
    <source>
        <dbReference type="Pfam" id="PF04542"/>
    </source>
</evidence>
<dbReference type="RefSeq" id="WP_264790304.1">
    <property type="nucleotide sequence ID" value="NZ_AP026867.1"/>
</dbReference>
<keyword evidence="9" id="KW-1185">Reference proteome</keyword>
<evidence type="ECO:0000256" key="3">
    <source>
        <dbReference type="ARBA" id="ARBA00023082"/>
    </source>
</evidence>
<keyword evidence="5" id="KW-0804">Transcription</keyword>
<organism evidence="8 9">
    <name type="scientific">Aureispira anguillae</name>
    <dbReference type="NCBI Taxonomy" id="2864201"/>
    <lineage>
        <taxon>Bacteria</taxon>
        <taxon>Pseudomonadati</taxon>
        <taxon>Bacteroidota</taxon>
        <taxon>Saprospiria</taxon>
        <taxon>Saprospirales</taxon>
        <taxon>Saprospiraceae</taxon>
        <taxon>Aureispira</taxon>
    </lineage>
</organism>
<dbReference type="Pfam" id="PF04542">
    <property type="entry name" value="Sigma70_r2"/>
    <property type="match status" value="1"/>
</dbReference>
<dbReference type="InterPro" id="IPR007627">
    <property type="entry name" value="RNA_pol_sigma70_r2"/>
</dbReference>
<dbReference type="GO" id="GO:0006352">
    <property type="term" value="P:DNA-templated transcription initiation"/>
    <property type="evidence" value="ECO:0007669"/>
    <property type="project" value="InterPro"/>
</dbReference>
<name>A0A915YKX6_9BACT</name>
<keyword evidence="3" id="KW-0731">Sigma factor</keyword>
<feature type="domain" description="RNA polymerase sigma factor 70 region 4 type 2" evidence="7">
    <location>
        <begin position="129"/>
        <end position="179"/>
    </location>
</feature>
<dbReference type="KEGG" id="aup:AsAng_0059060"/>
<dbReference type="GO" id="GO:0003677">
    <property type="term" value="F:DNA binding"/>
    <property type="evidence" value="ECO:0007669"/>
    <property type="project" value="UniProtKB-KW"/>
</dbReference>
<dbReference type="Gene3D" id="1.10.10.10">
    <property type="entry name" value="Winged helix-like DNA-binding domain superfamily/Winged helix DNA-binding domain"/>
    <property type="match status" value="1"/>
</dbReference>
<feature type="domain" description="RNA polymerase sigma-70 region 2" evidence="6">
    <location>
        <begin position="30"/>
        <end position="97"/>
    </location>
</feature>
<dbReference type="InterPro" id="IPR036388">
    <property type="entry name" value="WH-like_DNA-bd_sf"/>
</dbReference>
<dbReference type="CDD" id="cd06171">
    <property type="entry name" value="Sigma70_r4"/>
    <property type="match status" value="1"/>
</dbReference>
<evidence type="ECO:0000256" key="5">
    <source>
        <dbReference type="ARBA" id="ARBA00023163"/>
    </source>
</evidence>
<dbReference type="AlphaFoldDB" id="A0A915YKX6"/>
<reference evidence="8" key="1">
    <citation type="submission" date="2022-09" db="EMBL/GenBank/DDBJ databases">
        <title>Aureispira anguillicida sp. nov., isolated from Leptocephalus of Japanese eel Anguilla japonica.</title>
        <authorList>
            <person name="Yuasa K."/>
            <person name="Mekata T."/>
            <person name="Ikunari K."/>
        </authorList>
    </citation>
    <scope>NUCLEOTIDE SEQUENCE</scope>
    <source>
        <strain evidence="8">EL160426</strain>
    </source>
</reference>
<evidence type="ECO:0000313" key="9">
    <source>
        <dbReference type="Proteomes" id="UP001060919"/>
    </source>
</evidence>
<dbReference type="InterPro" id="IPR013249">
    <property type="entry name" value="RNA_pol_sigma70_r4_t2"/>
</dbReference>
<protein>
    <submittedName>
        <fullName evidence="8">RNA polymerase sigma factor</fullName>
    </submittedName>
</protein>
<gene>
    <name evidence="8" type="ORF">AsAng_0059060</name>
</gene>
<dbReference type="Pfam" id="PF08281">
    <property type="entry name" value="Sigma70_r4_2"/>
    <property type="match status" value="1"/>
</dbReference>
<dbReference type="Proteomes" id="UP001060919">
    <property type="component" value="Chromosome"/>
</dbReference>
<dbReference type="InterPro" id="IPR014284">
    <property type="entry name" value="RNA_pol_sigma-70_dom"/>
</dbReference>
<dbReference type="SUPFAM" id="SSF88946">
    <property type="entry name" value="Sigma2 domain of RNA polymerase sigma factors"/>
    <property type="match status" value="1"/>
</dbReference>
<evidence type="ECO:0000259" key="7">
    <source>
        <dbReference type="Pfam" id="PF08281"/>
    </source>
</evidence>
<evidence type="ECO:0000256" key="4">
    <source>
        <dbReference type="ARBA" id="ARBA00023125"/>
    </source>
</evidence>
<sequence length="197" mass="23699">MFFRTNYQQLNDEALMQQISKGKSKAFDELYHRYYEKMYYYFFRMLGQDANKSQDFVQDLFVKLIEKPEAFDVNRKFSTWIYTIASNMCKNEYRRQNIHFFTLEDYEQLPSSIPAIPLQLDQKIFHKHLKDAIEILKPAHKICFILRYQEELSIQQISQIVDCPEGTVKSRLHHALKQLAQHLAIFNPQHRQNKEVL</sequence>
<dbReference type="InterPro" id="IPR013324">
    <property type="entry name" value="RNA_pol_sigma_r3/r4-like"/>
</dbReference>
<dbReference type="Gene3D" id="1.10.1740.10">
    <property type="match status" value="1"/>
</dbReference>
<dbReference type="EMBL" id="AP026867">
    <property type="protein sequence ID" value="BDS15122.1"/>
    <property type="molecule type" value="Genomic_DNA"/>
</dbReference>
<comment type="similarity">
    <text evidence="1">Belongs to the sigma-70 factor family. ECF subfamily.</text>
</comment>
<evidence type="ECO:0000256" key="1">
    <source>
        <dbReference type="ARBA" id="ARBA00010641"/>
    </source>
</evidence>
<proteinExistence type="inferred from homology"/>